<proteinExistence type="predicted"/>
<name>A0A0H1RCE8_9HYPH</name>
<evidence type="ECO:0000313" key="2">
    <source>
        <dbReference type="Proteomes" id="UP000035489"/>
    </source>
</evidence>
<gene>
    <name evidence="1" type="ORF">AA309_12060</name>
</gene>
<evidence type="ECO:0000313" key="1">
    <source>
        <dbReference type="EMBL" id="KLK92853.1"/>
    </source>
</evidence>
<protein>
    <recommendedName>
        <fullName evidence="3">HEPN domain-containing protein</fullName>
    </recommendedName>
</protein>
<sequence length="159" mass="17819">MPPGIHAGELHKAARSYIGAARKLEQGRQQFLSPRYFLLCHGLELGLKAFLAANGDRWSMLMGLGHDLNASYKRAQVEYGFQPAEPLLNKVIELMSPEHKKQLFRYPGTVWLELPGSDQCCDVIDGLLDQISGGVDEVRGLTTFRMRLENLAPDPNRIE</sequence>
<comment type="caution">
    <text evidence="1">The sequence shown here is derived from an EMBL/GenBank/DDBJ whole genome shotgun (WGS) entry which is preliminary data.</text>
</comment>
<organism evidence="1 2">
    <name type="scientific">Microvirga vignae</name>
    <dbReference type="NCBI Taxonomy" id="1225564"/>
    <lineage>
        <taxon>Bacteria</taxon>
        <taxon>Pseudomonadati</taxon>
        <taxon>Pseudomonadota</taxon>
        <taxon>Alphaproteobacteria</taxon>
        <taxon>Hyphomicrobiales</taxon>
        <taxon>Methylobacteriaceae</taxon>
        <taxon>Microvirga</taxon>
    </lineage>
</organism>
<dbReference type="EMBL" id="LCYG01000029">
    <property type="protein sequence ID" value="KLK92853.1"/>
    <property type="molecule type" value="Genomic_DNA"/>
</dbReference>
<keyword evidence="2" id="KW-1185">Reference proteome</keyword>
<dbReference type="AlphaFoldDB" id="A0A0H1RCE8"/>
<dbReference type="Proteomes" id="UP000035489">
    <property type="component" value="Unassembled WGS sequence"/>
</dbReference>
<reference evidence="1 2" key="1">
    <citation type="submission" date="2015-05" db="EMBL/GenBank/DDBJ databases">
        <title>Draft genome sequence of Microvirga vignae strain BR3299, a novel nitrogen fixing bacteria isolated from Brazil semi-aired region.</title>
        <authorList>
            <person name="Zilli J.E."/>
            <person name="Passos S.R."/>
            <person name="Leite J."/>
            <person name="Baldani J.I."/>
            <person name="Xavier G.R."/>
            <person name="Rumjaneck N.G."/>
            <person name="Simoes-Araujo J.L."/>
        </authorList>
    </citation>
    <scope>NUCLEOTIDE SEQUENCE [LARGE SCALE GENOMIC DNA]</scope>
    <source>
        <strain evidence="1 2">BR3299</strain>
    </source>
</reference>
<dbReference type="PATRIC" id="fig|1225564.3.peg.3114"/>
<evidence type="ECO:0008006" key="3">
    <source>
        <dbReference type="Google" id="ProtNLM"/>
    </source>
</evidence>
<accession>A0A0H1RCE8</accession>